<gene>
    <name evidence="3" type="ORF">DOTSEDRAFT_70054</name>
</gene>
<feature type="compositionally biased region" description="Acidic residues" evidence="1">
    <location>
        <begin position="218"/>
        <end position="236"/>
    </location>
</feature>
<feature type="compositionally biased region" description="Low complexity" evidence="1">
    <location>
        <begin position="199"/>
        <end position="217"/>
    </location>
</feature>
<feature type="region of interest" description="Disordered" evidence="1">
    <location>
        <begin position="363"/>
        <end position="413"/>
    </location>
</feature>
<reference evidence="4" key="1">
    <citation type="journal article" date="2012" name="PLoS Genet.">
        <title>The genomes of the fungal plant pathogens Cladosporium fulvum and Dothistroma septosporum reveal adaptation to different hosts and lifestyles but also signatures of common ancestry.</title>
        <authorList>
            <person name="de Wit P.J.G.M."/>
            <person name="van der Burgt A."/>
            <person name="Oekmen B."/>
            <person name="Stergiopoulos I."/>
            <person name="Abd-Elsalam K.A."/>
            <person name="Aerts A.L."/>
            <person name="Bahkali A.H."/>
            <person name="Beenen H.G."/>
            <person name="Chettri P."/>
            <person name="Cox M.P."/>
            <person name="Datema E."/>
            <person name="de Vries R.P."/>
            <person name="Dhillon B."/>
            <person name="Ganley A.R."/>
            <person name="Griffiths S.A."/>
            <person name="Guo Y."/>
            <person name="Hamelin R.C."/>
            <person name="Henrissat B."/>
            <person name="Kabir M.S."/>
            <person name="Jashni M.K."/>
            <person name="Kema G."/>
            <person name="Klaubauf S."/>
            <person name="Lapidus A."/>
            <person name="Levasseur A."/>
            <person name="Lindquist E."/>
            <person name="Mehrabi R."/>
            <person name="Ohm R.A."/>
            <person name="Owen T.J."/>
            <person name="Salamov A."/>
            <person name="Schwelm A."/>
            <person name="Schijlen E."/>
            <person name="Sun H."/>
            <person name="van den Burg H.A."/>
            <person name="van Ham R.C.H.J."/>
            <person name="Zhang S."/>
            <person name="Goodwin S.B."/>
            <person name="Grigoriev I.V."/>
            <person name="Collemare J."/>
            <person name="Bradshaw R.E."/>
        </authorList>
    </citation>
    <scope>NUCLEOTIDE SEQUENCE [LARGE SCALE GENOMIC DNA]</scope>
    <source>
        <strain evidence="4">NZE10 / CBS 128990</strain>
    </source>
</reference>
<sequence length="701" mass="77026">MRLRLRIERNEIPTANVLWTIDDTTERRQTIAQFLNKVNERIPLEGETWGLEDYTVSVGGYEALHYSEVGTTFQHEDEVCIKPLQFVEAKSRLLSGRDQITPDGRHLHDGVAFGRPLVRKVVRPDVYIPPRKKPRLDNEEAGALVRMEEEDEDSDDDDDEDFDGEYDDGDIDEDSEEEEDASAQPRIPAVPEQVDGSDDSSSGSSSSDSNSESNSESSSDDSSSESDSESDEEEQAWDGLDGEAPSAGSAKPSNEQPPLVNGHQEVDGTSAPPGNTAKGIPHGGQAVTKARNQRRREQRQLKVLKEAGLLPSNATFDTLHNWQKEKNATSGPAARAIIIEQLTIETERQKLLDQITSGGVDINGAANHGPAASDAAEVTADETTHSRSKSLDEPIMRDQDEDELPEVEPATAQQRKRLDLASTNRLVFGSLGVRNPKTQADKDALQKRLAGGTKRKATTALQPAQPEEEEDEDAWRTKIELSAVECCDEGVNLSVPPFPFQQRWDPQYRLPKKKRNKRRKVEANGAAHAQFTETYDKYNQNGGGDALDYDDPSEDVEDDSYWEEGALLENGDDDEGFPPLPVDDVGILPSVVAADLSVGDFVVFTELACSAATGWQPKTITGTVRLDVKDDDGWTGKLAPRDRAPKEFDEEGKRVYSKFEMEGASDDGADEDSKSFTLKEVKALKLLAKAGPAVELLPVAE</sequence>
<evidence type="ECO:0000313" key="4">
    <source>
        <dbReference type="Proteomes" id="UP000016933"/>
    </source>
</evidence>
<dbReference type="STRING" id="675120.N1PU04"/>
<feature type="region of interest" description="Disordered" evidence="1">
    <location>
        <begin position="128"/>
        <end position="297"/>
    </location>
</feature>
<dbReference type="OMA" id="ISDGGQH"/>
<feature type="compositionally biased region" description="Acidic residues" evidence="1">
    <location>
        <begin position="547"/>
        <end position="557"/>
    </location>
</feature>
<evidence type="ECO:0000259" key="2">
    <source>
        <dbReference type="Pfam" id="PF24054"/>
    </source>
</evidence>
<reference evidence="3 4" key="2">
    <citation type="journal article" date="2012" name="PLoS Pathog.">
        <title>Diverse lifestyles and strategies of plant pathogenesis encoded in the genomes of eighteen Dothideomycetes fungi.</title>
        <authorList>
            <person name="Ohm R.A."/>
            <person name="Feau N."/>
            <person name="Henrissat B."/>
            <person name="Schoch C.L."/>
            <person name="Horwitz B.A."/>
            <person name="Barry K.W."/>
            <person name="Condon B.J."/>
            <person name="Copeland A.C."/>
            <person name="Dhillon B."/>
            <person name="Glaser F."/>
            <person name="Hesse C.N."/>
            <person name="Kosti I."/>
            <person name="LaButti K."/>
            <person name="Lindquist E.A."/>
            <person name="Lucas S."/>
            <person name="Salamov A.A."/>
            <person name="Bradshaw R.E."/>
            <person name="Ciuffetti L."/>
            <person name="Hamelin R.C."/>
            <person name="Kema G.H.J."/>
            <person name="Lawrence C."/>
            <person name="Scott J.A."/>
            <person name="Spatafora J.W."/>
            <person name="Turgeon B.G."/>
            <person name="de Wit P.J.G.M."/>
            <person name="Zhong S."/>
            <person name="Goodwin S.B."/>
            <person name="Grigoriev I.V."/>
        </authorList>
    </citation>
    <scope>NUCLEOTIDE SEQUENCE [LARGE SCALE GENOMIC DNA]</scope>
    <source>
        <strain evidence="4">NZE10 / CBS 128990</strain>
    </source>
</reference>
<evidence type="ECO:0000256" key="1">
    <source>
        <dbReference type="SAM" id="MobiDB-lite"/>
    </source>
</evidence>
<organism evidence="3 4">
    <name type="scientific">Dothistroma septosporum (strain NZE10 / CBS 128990)</name>
    <name type="common">Red band needle blight fungus</name>
    <name type="synonym">Mycosphaerella pini</name>
    <dbReference type="NCBI Taxonomy" id="675120"/>
    <lineage>
        <taxon>Eukaryota</taxon>
        <taxon>Fungi</taxon>
        <taxon>Dikarya</taxon>
        <taxon>Ascomycota</taxon>
        <taxon>Pezizomycotina</taxon>
        <taxon>Dothideomycetes</taxon>
        <taxon>Dothideomycetidae</taxon>
        <taxon>Mycosphaerellales</taxon>
        <taxon>Mycosphaerellaceae</taxon>
        <taxon>Dothistroma</taxon>
    </lineage>
</organism>
<accession>N1PU04</accession>
<feature type="compositionally biased region" description="Basic and acidic residues" evidence="1">
    <location>
        <begin position="382"/>
        <end position="398"/>
    </location>
</feature>
<dbReference type="Proteomes" id="UP000016933">
    <property type="component" value="Unassembled WGS sequence"/>
</dbReference>
<name>N1PU04_DOTSN</name>
<feature type="region of interest" description="Disordered" evidence="1">
    <location>
        <begin position="536"/>
        <end position="557"/>
    </location>
</feature>
<protein>
    <recommendedName>
        <fullName evidence="2">DUF7357 domain-containing protein</fullName>
    </recommendedName>
</protein>
<feature type="domain" description="DUF7357" evidence="2">
    <location>
        <begin position="1"/>
        <end position="131"/>
    </location>
</feature>
<feature type="compositionally biased region" description="Acidic residues" evidence="1">
    <location>
        <begin position="148"/>
        <end position="181"/>
    </location>
</feature>
<proteinExistence type="predicted"/>
<dbReference type="AlphaFoldDB" id="N1PU04"/>
<dbReference type="InterPro" id="IPR055781">
    <property type="entry name" value="DUF7357"/>
</dbReference>
<dbReference type="OrthoDB" id="5368821at2759"/>
<dbReference type="HOGENOM" id="CLU_002397_1_0_1"/>
<keyword evidence="4" id="KW-1185">Reference proteome</keyword>
<dbReference type="Pfam" id="PF24054">
    <property type="entry name" value="DUF7357"/>
    <property type="match status" value="1"/>
</dbReference>
<evidence type="ECO:0000313" key="3">
    <source>
        <dbReference type="EMBL" id="EME45899.1"/>
    </source>
</evidence>
<feature type="region of interest" description="Disordered" evidence="1">
    <location>
        <begin position="449"/>
        <end position="473"/>
    </location>
</feature>
<dbReference type="eggNOG" id="ENOG502SF1H">
    <property type="taxonomic scope" value="Eukaryota"/>
</dbReference>
<dbReference type="EMBL" id="KB446537">
    <property type="protein sequence ID" value="EME45899.1"/>
    <property type="molecule type" value="Genomic_DNA"/>
</dbReference>